<feature type="domain" description="PpiC" evidence="7">
    <location>
        <begin position="174"/>
        <end position="266"/>
    </location>
</feature>
<name>A0ABR5A1V2_9BACL</name>
<evidence type="ECO:0000313" key="8">
    <source>
        <dbReference type="EMBL" id="KIL34970.1"/>
    </source>
</evidence>
<comment type="catalytic activity">
    <reaction evidence="1">
        <text>[protein]-peptidylproline (omega=180) = [protein]-peptidylproline (omega=0)</text>
        <dbReference type="Rhea" id="RHEA:16237"/>
        <dbReference type="Rhea" id="RHEA-COMP:10747"/>
        <dbReference type="Rhea" id="RHEA-COMP:10748"/>
        <dbReference type="ChEBI" id="CHEBI:83833"/>
        <dbReference type="ChEBI" id="CHEBI:83834"/>
        <dbReference type="EC" id="5.2.1.8"/>
    </reaction>
</comment>
<evidence type="ECO:0000256" key="2">
    <source>
        <dbReference type="ARBA" id="ARBA00013194"/>
    </source>
</evidence>
<dbReference type="RefSeq" id="WP_041065603.1">
    <property type="nucleotide sequence ID" value="NZ_JXAL01000025.1"/>
</dbReference>
<dbReference type="PROSITE" id="PS51257">
    <property type="entry name" value="PROKAR_LIPOPROTEIN"/>
    <property type="match status" value="1"/>
</dbReference>
<dbReference type="PANTHER" id="PTHR47245:SF1">
    <property type="entry name" value="FOLDASE PROTEIN PRSA"/>
    <property type="match status" value="1"/>
</dbReference>
<evidence type="ECO:0000256" key="6">
    <source>
        <dbReference type="PROSITE-ProRule" id="PRU00278"/>
    </source>
</evidence>
<dbReference type="InterPro" id="IPR023058">
    <property type="entry name" value="PPIase_PpiC_CS"/>
</dbReference>
<dbReference type="EC" id="5.2.1.8" evidence="2"/>
<gene>
    <name evidence="8" type="ORF">SD71_16610</name>
</gene>
<evidence type="ECO:0000256" key="5">
    <source>
        <dbReference type="ARBA" id="ARBA00023235"/>
    </source>
</evidence>
<dbReference type="InterPro" id="IPR000297">
    <property type="entry name" value="PPIase_PpiC"/>
</dbReference>
<protein>
    <recommendedName>
        <fullName evidence="2">peptidylprolyl isomerase</fullName>
        <ecNumber evidence="2">5.2.1.8</ecNumber>
    </recommendedName>
</protein>
<keyword evidence="9" id="KW-1185">Reference proteome</keyword>
<dbReference type="InterPro" id="IPR027304">
    <property type="entry name" value="Trigger_fact/SurA_dom_sf"/>
</dbReference>
<evidence type="ECO:0000256" key="3">
    <source>
        <dbReference type="ARBA" id="ARBA00022729"/>
    </source>
</evidence>
<keyword evidence="4 6" id="KW-0697">Rotamase</keyword>
<evidence type="ECO:0000256" key="4">
    <source>
        <dbReference type="ARBA" id="ARBA00023110"/>
    </source>
</evidence>
<proteinExistence type="predicted"/>
<sequence>MRGTIRHWRPLVLFALLGTWILLSGCTSDSVMETVSPIATPAQDANKSSDVVASIGGVTITREELTNRILADYGAQTLRTVMLAEAVRLEAEALRLKVTEDELQLELLSMRQGYEDERQFYAAMKEQLGMSAEQVKEDARYRLLLEKIAIHKVIVTDREIDRYLDEHREEYEPRKQYRLAQILVKDDAEAESILSQLSGGADFGALARRYSLDEFTADNGGDLGWVEDQDPFEAPEVLRTASSMEVGQVTGPVQTGQGYVILQLNGINEVTAKLLKRFGQK</sequence>
<dbReference type="EMBL" id="JXAL01000025">
    <property type="protein sequence ID" value="KIL34970.1"/>
    <property type="molecule type" value="Genomic_DNA"/>
</dbReference>
<accession>A0ABR5A1V2</accession>
<dbReference type="Proteomes" id="UP000054526">
    <property type="component" value="Unassembled WGS sequence"/>
</dbReference>
<dbReference type="SUPFAM" id="SSF109998">
    <property type="entry name" value="Triger factor/SurA peptide-binding domain-like"/>
    <property type="match status" value="1"/>
</dbReference>
<keyword evidence="3" id="KW-0732">Signal</keyword>
<dbReference type="Gene3D" id="3.10.50.40">
    <property type="match status" value="1"/>
</dbReference>
<reference evidence="8 9" key="1">
    <citation type="submission" date="2014-12" db="EMBL/GenBank/DDBJ databases">
        <title>Draft genome sequence of Cohnella kolymensis strain B-2846.</title>
        <authorList>
            <person name="Karlyshev A.V."/>
            <person name="Kudryashova E.B."/>
        </authorList>
    </citation>
    <scope>NUCLEOTIDE SEQUENCE [LARGE SCALE GENOMIC DNA]</scope>
    <source>
        <strain evidence="8 9">VKM B-2846</strain>
    </source>
</reference>
<dbReference type="Pfam" id="PF13145">
    <property type="entry name" value="Rotamase_2"/>
    <property type="match status" value="1"/>
</dbReference>
<comment type="caution">
    <text evidence="8">The sequence shown here is derived from an EMBL/GenBank/DDBJ whole genome shotgun (WGS) entry which is preliminary data.</text>
</comment>
<evidence type="ECO:0000256" key="1">
    <source>
        <dbReference type="ARBA" id="ARBA00000971"/>
    </source>
</evidence>
<dbReference type="SUPFAM" id="SSF54534">
    <property type="entry name" value="FKBP-like"/>
    <property type="match status" value="1"/>
</dbReference>
<dbReference type="PANTHER" id="PTHR47245">
    <property type="entry name" value="PEPTIDYLPROLYL ISOMERASE"/>
    <property type="match status" value="1"/>
</dbReference>
<evidence type="ECO:0000259" key="7">
    <source>
        <dbReference type="PROSITE" id="PS50198"/>
    </source>
</evidence>
<organism evidence="8 9">
    <name type="scientific">Cohnella kolymensis</name>
    <dbReference type="NCBI Taxonomy" id="1590652"/>
    <lineage>
        <taxon>Bacteria</taxon>
        <taxon>Bacillati</taxon>
        <taxon>Bacillota</taxon>
        <taxon>Bacilli</taxon>
        <taxon>Bacillales</taxon>
        <taxon>Paenibacillaceae</taxon>
        <taxon>Cohnella</taxon>
    </lineage>
</organism>
<dbReference type="PROSITE" id="PS01096">
    <property type="entry name" value="PPIC_PPIASE_1"/>
    <property type="match status" value="1"/>
</dbReference>
<dbReference type="PROSITE" id="PS50198">
    <property type="entry name" value="PPIC_PPIASE_2"/>
    <property type="match status" value="1"/>
</dbReference>
<evidence type="ECO:0000313" key="9">
    <source>
        <dbReference type="Proteomes" id="UP000054526"/>
    </source>
</evidence>
<keyword evidence="5 6" id="KW-0413">Isomerase</keyword>
<dbReference type="InterPro" id="IPR050245">
    <property type="entry name" value="PrsA_foldase"/>
</dbReference>
<dbReference type="InterPro" id="IPR046357">
    <property type="entry name" value="PPIase_dom_sf"/>
</dbReference>